<reference evidence="1 2" key="1">
    <citation type="journal article" date="2016" name="PLoS ONE">
        <title>Complete Genome Sequence and Comparative Genomics of a Novel Myxobacterium Myxococcus hansupus.</title>
        <authorList>
            <person name="Sharma G."/>
            <person name="Narwani T."/>
            <person name="Subramanian S."/>
        </authorList>
    </citation>
    <scope>NUCLEOTIDE SEQUENCE [LARGE SCALE GENOMIC DNA]</scope>
    <source>
        <strain evidence="2">mixupus</strain>
    </source>
</reference>
<dbReference type="eggNOG" id="ENOG50319EE">
    <property type="taxonomic scope" value="Bacteria"/>
</dbReference>
<name>A0A0H4WIK8_9BACT</name>
<dbReference type="PATRIC" id="fig|1297742.4.peg.54"/>
<organism evidence="1 2">
    <name type="scientific">Pseudomyxococcus hansupus</name>
    <dbReference type="NCBI Taxonomy" id="1297742"/>
    <lineage>
        <taxon>Bacteria</taxon>
        <taxon>Pseudomonadati</taxon>
        <taxon>Myxococcota</taxon>
        <taxon>Myxococcia</taxon>
        <taxon>Myxococcales</taxon>
        <taxon>Cystobacterineae</taxon>
        <taxon>Myxococcaceae</taxon>
        <taxon>Pseudomyxococcus</taxon>
    </lineage>
</organism>
<protein>
    <recommendedName>
        <fullName evidence="3">Selenoprotein W-related protein</fullName>
    </recommendedName>
</protein>
<dbReference type="Gene3D" id="3.40.30.10">
    <property type="entry name" value="Glutaredoxin"/>
    <property type="match status" value="1"/>
</dbReference>
<dbReference type="AlphaFoldDB" id="A0A0H4WIK8"/>
<gene>
    <name evidence="1" type="ORF">A176_000053</name>
</gene>
<dbReference type="EMBL" id="CP012109">
    <property type="protein sequence ID" value="AKQ63141.1"/>
    <property type="molecule type" value="Genomic_DNA"/>
</dbReference>
<evidence type="ECO:0008006" key="3">
    <source>
        <dbReference type="Google" id="ProtNLM"/>
    </source>
</evidence>
<keyword evidence="2" id="KW-1185">Reference proteome</keyword>
<evidence type="ECO:0000313" key="2">
    <source>
        <dbReference type="Proteomes" id="UP000009026"/>
    </source>
</evidence>
<dbReference type="KEGG" id="mym:A176_000053"/>
<accession>A0A0H4WIK8</accession>
<sequence length="52" mass="5547">MKDELDVEAELLPGPSGSYEVAVNGKVVIRKASLAFPTDYEVVDAVAKVLGR</sequence>
<dbReference type="Proteomes" id="UP000009026">
    <property type="component" value="Chromosome"/>
</dbReference>
<proteinExistence type="predicted"/>
<evidence type="ECO:0000313" key="1">
    <source>
        <dbReference type="EMBL" id="AKQ63141.1"/>
    </source>
</evidence>